<dbReference type="PANTHER" id="PTHR39321">
    <property type="entry name" value="NICOTINATE-NUCLEOTIDE ADENYLYLTRANSFERASE-RELATED"/>
    <property type="match status" value="1"/>
</dbReference>
<evidence type="ECO:0000256" key="11">
    <source>
        <dbReference type="HAMAP-Rule" id="MF_00244"/>
    </source>
</evidence>
<dbReference type="InterPro" id="IPR014729">
    <property type="entry name" value="Rossmann-like_a/b/a_fold"/>
</dbReference>
<keyword evidence="9 11" id="KW-0520">NAD</keyword>
<proteinExistence type="inferred from homology"/>
<evidence type="ECO:0000313" key="14">
    <source>
        <dbReference type="Proteomes" id="UP001139125"/>
    </source>
</evidence>
<evidence type="ECO:0000313" key="13">
    <source>
        <dbReference type="EMBL" id="MCP9292721.1"/>
    </source>
</evidence>
<gene>
    <name evidence="11 13" type="primary">nadD</name>
    <name evidence="13" type="ORF">NM125_14120</name>
</gene>
<dbReference type="GO" id="GO:0004515">
    <property type="term" value="F:nicotinate-nucleotide adenylyltransferase activity"/>
    <property type="evidence" value="ECO:0007669"/>
    <property type="project" value="UniProtKB-UniRule"/>
</dbReference>
<dbReference type="Pfam" id="PF01467">
    <property type="entry name" value="CTP_transf_like"/>
    <property type="match status" value="1"/>
</dbReference>
<comment type="caution">
    <text evidence="13">The sequence shown here is derived from an EMBL/GenBank/DDBJ whole genome shotgun (WGS) entry which is preliminary data.</text>
</comment>
<dbReference type="NCBIfam" id="TIGR00125">
    <property type="entry name" value="cyt_tran_rel"/>
    <property type="match status" value="1"/>
</dbReference>
<dbReference type="HAMAP" id="MF_00244">
    <property type="entry name" value="NaMN_adenylyltr"/>
    <property type="match status" value="1"/>
</dbReference>
<dbReference type="EC" id="2.7.7.18" evidence="11"/>
<dbReference type="NCBIfam" id="NF000840">
    <property type="entry name" value="PRK00071.1-3"/>
    <property type="match status" value="1"/>
</dbReference>
<dbReference type="PANTHER" id="PTHR39321:SF3">
    <property type="entry name" value="PHOSPHOPANTETHEINE ADENYLYLTRANSFERASE"/>
    <property type="match status" value="1"/>
</dbReference>
<evidence type="ECO:0000256" key="2">
    <source>
        <dbReference type="ARBA" id="ARBA00005019"/>
    </source>
</evidence>
<dbReference type="SUPFAM" id="SSF52374">
    <property type="entry name" value="Nucleotidylyl transferase"/>
    <property type="match status" value="1"/>
</dbReference>
<dbReference type="Proteomes" id="UP001139125">
    <property type="component" value="Unassembled WGS sequence"/>
</dbReference>
<dbReference type="InterPro" id="IPR005248">
    <property type="entry name" value="NadD/NMNAT"/>
</dbReference>
<dbReference type="CDD" id="cd02165">
    <property type="entry name" value="NMNAT"/>
    <property type="match status" value="1"/>
</dbReference>
<name>A0A9X2RFI7_9BACT</name>
<dbReference type="RefSeq" id="WP_255135619.1">
    <property type="nucleotide sequence ID" value="NZ_JANDBC010000003.1"/>
</dbReference>
<sequence length="194" mass="22358">MSGRIGLFGGTFDPVHNGHISIAQSFLQSDLIDELWVLLTPYPPHKTREFQTPYEIRLEMLEKAFSGISNLSIKTIENELPKPSYSVQTIRYLKEHLPDNTYFYCMGEDSLAKFHTWKYYEEILEECELLVAQRPGETHKDVEDKILQRTHFVDHTPLDVSSSGIREKVAAGISITDRVPEEVVKVIEKEQLYS</sequence>
<dbReference type="InterPro" id="IPR004821">
    <property type="entry name" value="Cyt_trans-like"/>
</dbReference>
<evidence type="ECO:0000256" key="9">
    <source>
        <dbReference type="ARBA" id="ARBA00023027"/>
    </source>
</evidence>
<accession>A0A9X2RFI7</accession>
<dbReference type="AlphaFoldDB" id="A0A9X2RFI7"/>
<comment type="similarity">
    <text evidence="3 11">Belongs to the NadD family.</text>
</comment>
<keyword evidence="8 11" id="KW-0067">ATP-binding</keyword>
<evidence type="ECO:0000256" key="1">
    <source>
        <dbReference type="ARBA" id="ARBA00002324"/>
    </source>
</evidence>
<dbReference type="NCBIfam" id="TIGR00482">
    <property type="entry name" value="nicotinate (nicotinamide) nucleotide adenylyltransferase"/>
    <property type="match status" value="1"/>
</dbReference>
<protein>
    <recommendedName>
        <fullName evidence="11">Probable nicotinate-nucleotide adenylyltransferase</fullName>
        <ecNumber evidence="11">2.7.7.18</ecNumber>
    </recommendedName>
    <alternativeName>
        <fullName evidence="11">Deamido-NAD(+) diphosphorylase</fullName>
    </alternativeName>
    <alternativeName>
        <fullName evidence="11">Deamido-NAD(+) pyrophosphorylase</fullName>
    </alternativeName>
    <alternativeName>
        <fullName evidence="11">Nicotinate mononucleotide adenylyltransferase</fullName>
        <shortName evidence="11">NaMN adenylyltransferase</shortName>
    </alternativeName>
</protein>
<comment type="pathway">
    <text evidence="2 11">Cofactor biosynthesis; NAD(+) biosynthesis; deamido-NAD(+) from nicotinate D-ribonucleotide: step 1/1.</text>
</comment>
<evidence type="ECO:0000256" key="5">
    <source>
        <dbReference type="ARBA" id="ARBA00022679"/>
    </source>
</evidence>
<organism evidence="13 14">
    <name type="scientific">Gracilimonas sediminicola</name>
    <dbReference type="NCBI Taxonomy" id="2952158"/>
    <lineage>
        <taxon>Bacteria</taxon>
        <taxon>Pseudomonadati</taxon>
        <taxon>Balneolota</taxon>
        <taxon>Balneolia</taxon>
        <taxon>Balneolales</taxon>
        <taxon>Balneolaceae</taxon>
        <taxon>Gracilimonas</taxon>
    </lineage>
</organism>
<keyword evidence="6 11" id="KW-0548">Nucleotidyltransferase</keyword>
<comment type="function">
    <text evidence="1 11">Catalyzes the reversible adenylation of nicotinate mononucleotide (NaMN) to nicotinic acid adenine dinucleotide (NaAD).</text>
</comment>
<keyword evidence="14" id="KW-1185">Reference proteome</keyword>
<comment type="catalytic activity">
    <reaction evidence="10 11">
        <text>nicotinate beta-D-ribonucleotide + ATP + H(+) = deamido-NAD(+) + diphosphate</text>
        <dbReference type="Rhea" id="RHEA:22860"/>
        <dbReference type="ChEBI" id="CHEBI:15378"/>
        <dbReference type="ChEBI" id="CHEBI:30616"/>
        <dbReference type="ChEBI" id="CHEBI:33019"/>
        <dbReference type="ChEBI" id="CHEBI:57502"/>
        <dbReference type="ChEBI" id="CHEBI:58437"/>
        <dbReference type="EC" id="2.7.7.18"/>
    </reaction>
</comment>
<evidence type="ECO:0000256" key="6">
    <source>
        <dbReference type="ARBA" id="ARBA00022695"/>
    </source>
</evidence>
<reference evidence="13" key="1">
    <citation type="submission" date="2022-06" db="EMBL/GenBank/DDBJ databases">
        <title>Gracilimonas sp. CAU 1638 isolated from sea sediment.</title>
        <authorList>
            <person name="Kim W."/>
        </authorList>
    </citation>
    <scope>NUCLEOTIDE SEQUENCE</scope>
    <source>
        <strain evidence="13">CAU 1638</strain>
    </source>
</reference>
<dbReference type="EMBL" id="JANDBC010000003">
    <property type="protein sequence ID" value="MCP9292721.1"/>
    <property type="molecule type" value="Genomic_DNA"/>
</dbReference>
<keyword evidence="5 11" id="KW-0808">Transferase</keyword>
<evidence type="ECO:0000256" key="7">
    <source>
        <dbReference type="ARBA" id="ARBA00022741"/>
    </source>
</evidence>
<dbReference type="GO" id="GO:0009435">
    <property type="term" value="P:NAD+ biosynthetic process"/>
    <property type="evidence" value="ECO:0007669"/>
    <property type="project" value="UniProtKB-UniRule"/>
</dbReference>
<keyword evidence="4 11" id="KW-0662">Pyridine nucleotide biosynthesis</keyword>
<dbReference type="Gene3D" id="3.40.50.620">
    <property type="entry name" value="HUPs"/>
    <property type="match status" value="1"/>
</dbReference>
<feature type="domain" description="Cytidyltransferase-like" evidence="12">
    <location>
        <begin position="7"/>
        <end position="168"/>
    </location>
</feature>
<keyword evidence="7 11" id="KW-0547">Nucleotide-binding</keyword>
<evidence type="ECO:0000256" key="4">
    <source>
        <dbReference type="ARBA" id="ARBA00022642"/>
    </source>
</evidence>
<evidence type="ECO:0000256" key="3">
    <source>
        <dbReference type="ARBA" id="ARBA00009014"/>
    </source>
</evidence>
<evidence type="ECO:0000259" key="12">
    <source>
        <dbReference type="Pfam" id="PF01467"/>
    </source>
</evidence>
<evidence type="ECO:0000256" key="10">
    <source>
        <dbReference type="ARBA" id="ARBA00048721"/>
    </source>
</evidence>
<evidence type="ECO:0000256" key="8">
    <source>
        <dbReference type="ARBA" id="ARBA00022840"/>
    </source>
</evidence>
<dbReference type="GO" id="GO:0005524">
    <property type="term" value="F:ATP binding"/>
    <property type="evidence" value="ECO:0007669"/>
    <property type="project" value="UniProtKB-KW"/>
</dbReference>